<dbReference type="PRINTS" id="PR00081">
    <property type="entry name" value="GDHRDH"/>
</dbReference>
<sequence>MAQIALRRIVEGLKSPWSLAFSGFGVTYGLYYIIDTTQAGVKYDPDFDLKGKTFIVTGANSGIGQATALELAKRNAHVIMACRDRQKCIAARRDIVLSTKNKHVYCRTCDLSDFDSIKGFVERLTQGKNAVERIDGVINNAAIMEPKRKVTSNGIETMLATNHMGTFLLNGLLLDKLFAQEHPSRLVFLNTNVINRKCDLDLDDLNAENRVKFNGYDVYKQSKLAQAMFAKELSERIKGSNVTVLLADPGRTSSNLSQQLDSQTFFLSRWLLKPVGFLMGQRKPEKAVKPVLFAVADPEAATLNGVFIDRDRNPQPLGEIVEDKTLRGKLWSTSLVWTKFNEYSAALNNTINDSSVELQNDNLKEKGSSFWGKLWFW</sequence>
<dbReference type="PANTHER" id="PTHR43157">
    <property type="entry name" value="PHOSPHATIDYLINOSITOL-GLYCAN BIOSYNTHESIS CLASS F PROTEIN-RELATED"/>
    <property type="match status" value="1"/>
</dbReference>
<protein>
    <submittedName>
        <fullName evidence="3">Uncharacterized protein</fullName>
    </submittedName>
</protein>
<dbReference type="Pfam" id="PF00106">
    <property type="entry name" value="adh_short"/>
    <property type="match status" value="1"/>
</dbReference>
<dbReference type="Gene3D" id="3.40.50.720">
    <property type="entry name" value="NAD(P)-binding Rossmann-like Domain"/>
    <property type="match status" value="1"/>
</dbReference>
<dbReference type="Proteomes" id="UP000887577">
    <property type="component" value="Unplaced"/>
</dbReference>
<dbReference type="WBParaSite" id="PSU_v2.g7612.t1">
    <property type="protein sequence ID" value="PSU_v2.g7612.t1"/>
    <property type="gene ID" value="PSU_v2.g7612"/>
</dbReference>
<accession>A0A914Z6S3</accession>
<dbReference type="GO" id="GO:0016491">
    <property type="term" value="F:oxidoreductase activity"/>
    <property type="evidence" value="ECO:0007669"/>
    <property type="project" value="UniProtKB-KW"/>
</dbReference>
<dbReference type="InterPro" id="IPR002347">
    <property type="entry name" value="SDR_fam"/>
</dbReference>
<evidence type="ECO:0000313" key="3">
    <source>
        <dbReference type="WBParaSite" id="PSU_v2.g7612.t1"/>
    </source>
</evidence>
<dbReference type="SUPFAM" id="SSF51735">
    <property type="entry name" value="NAD(P)-binding Rossmann-fold domains"/>
    <property type="match status" value="1"/>
</dbReference>
<dbReference type="AlphaFoldDB" id="A0A914Z6S3"/>
<evidence type="ECO:0000313" key="2">
    <source>
        <dbReference type="Proteomes" id="UP000887577"/>
    </source>
</evidence>
<dbReference type="InterPro" id="IPR036291">
    <property type="entry name" value="NAD(P)-bd_dom_sf"/>
</dbReference>
<dbReference type="PANTHER" id="PTHR43157:SF68">
    <property type="entry name" value="RETINOL DEHYDROGENASE 13"/>
    <property type="match status" value="1"/>
</dbReference>
<evidence type="ECO:0000256" key="1">
    <source>
        <dbReference type="ARBA" id="ARBA00023002"/>
    </source>
</evidence>
<name>A0A914Z6S3_9BILA</name>
<keyword evidence="2" id="KW-1185">Reference proteome</keyword>
<reference evidence="3" key="1">
    <citation type="submission" date="2022-11" db="UniProtKB">
        <authorList>
            <consortium name="WormBaseParasite"/>
        </authorList>
    </citation>
    <scope>IDENTIFICATION</scope>
</reference>
<keyword evidence="1" id="KW-0560">Oxidoreductase</keyword>
<proteinExistence type="predicted"/>
<organism evidence="2 3">
    <name type="scientific">Panagrolaimus superbus</name>
    <dbReference type="NCBI Taxonomy" id="310955"/>
    <lineage>
        <taxon>Eukaryota</taxon>
        <taxon>Metazoa</taxon>
        <taxon>Ecdysozoa</taxon>
        <taxon>Nematoda</taxon>
        <taxon>Chromadorea</taxon>
        <taxon>Rhabditida</taxon>
        <taxon>Tylenchina</taxon>
        <taxon>Panagrolaimomorpha</taxon>
        <taxon>Panagrolaimoidea</taxon>
        <taxon>Panagrolaimidae</taxon>
        <taxon>Panagrolaimus</taxon>
    </lineage>
</organism>